<dbReference type="InterPro" id="IPR012902">
    <property type="entry name" value="N_methyl_site"/>
</dbReference>
<gene>
    <name evidence="1" type="primary">mshA</name>
    <name evidence="1" type="ORF">VTAP4600_A2706</name>
</gene>
<dbReference type="NCBIfam" id="TIGR02532">
    <property type="entry name" value="IV_pilin_GFxxxE"/>
    <property type="match status" value="1"/>
</dbReference>
<dbReference type="RefSeq" id="WP_102523122.1">
    <property type="nucleotide sequence ID" value="NZ_LT960611.1"/>
</dbReference>
<dbReference type="InterPro" id="IPR045584">
    <property type="entry name" value="Pilin-like"/>
</dbReference>
<dbReference type="Gene3D" id="3.30.700.10">
    <property type="entry name" value="Glycoprotein, Type 4 Pilin"/>
    <property type="match status" value="1"/>
</dbReference>
<dbReference type="Pfam" id="PF07963">
    <property type="entry name" value="N_methyl"/>
    <property type="match status" value="1"/>
</dbReference>
<organism evidence="1 2">
    <name type="scientific">Vibrio tapetis subsp. tapetis</name>
    <dbReference type="NCBI Taxonomy" id="1671868"/>
    <lineage>
        <taxon>Bacteria</taxon>
        <taxon>Pseudomonadati</taxon>
        <taxon>Pseudomonadota</taxon>
        <taxon>Gammaproteobacteria</taxon>
        <taxon>Vibrionales</taxon>
        <taxon>Vibrionaceae</taxon>
        <taxon>Vibrio</taxon>
    </lineage>
</organism>
<proteinExistence type="predicted"/>
<dbReference type="Proteomes" id="UP000235828">
    <property type="component" value="Chromosome A"/>
</dbReference>
<protein>
    <submittedName>
        <fullName evidence="1">Mannose-sensitive hemagglutinin a</fullName>
    </submittedName>
</protein>
<accession>A0A2N8ZFJ0</accession>
<dbReference type="SUPFAM" id="SSF54523">
    <property type="entry name" value="Pili subunits"/>
    <property type="match status" value="1"/>
</dbReference>
<dbReference type="PROSITE" id="PS00409">
    <property type="entry name" value="PROKAR_NTER_METHYL"/>
    <property type="match status" value="1"/>
</dbReference>
<evidence type="ECO:0000313" key="2">
    <source>
        <dbReference type="Proteomes" id="UP000235828"/>
    </source>
</evidence>
<dbReference type="KEGG" id="vta:A2706"/>
<reference evidence="1 2" key="1">
    <citation type="submission" date="2017-10" db="EMBL/GenBank/DDBJ databases">
        <authorList>
            <person name="Banno H."/>
            <person name="Chua N.-H."/>
        </authorList>
    </citation>
    <scope>NUCLEOTIDE SEQUENCE [LARGE SCALE GENOMIC DNA]</scope>
    <source>
        <strain evidence="1">Vibrio tapetis CECT4600</strain>
    </source>
</reference>
<sequence length="159" mass="17029">MNKMKGFTLIELVVVIVILGILAVTAAPKFLNLQSDARISALNGLKGAVVGASSIVYGKAATQGKDKLPSEEVEGIDLIYGYPEARSTGLPLAMDGLSFSGNSDWDEAVDEVEMRYLVTFKQDPSLTSENDIYATNCYVQYQQATSQAIPVVTVIKSGC</sequence>
<evidence type="ECO:0000313" key="1">
    <source>
        <dbReference type="EMBL" id="SON50679.1"/>
    </source>
</evidence>
<dbReference type="OrthoDB" id="5902365at2"/>
<dbReference type="AlphaFoldDB" id="A0A2N8ZFJ0"/>
<dbReference type="EMBL" id="LT960611">
    <property type="protein sequence ID" value="SON50679.1"/>
    <property type="molecule type" value="Genomic_DNA"/>
</dbReference>
<name>A0A2N8ZFJ0_9VIBR</name>
<keyword evidence="2" id="KW-1185">Reference proteome</keyword>